<keyword evidence="4" id="KW-0479">Metal-binding</keyword>
<evidence type="ECO:0000256" key="16">
    <source>
        <dbReference type="NCBIfam" id="TIGR01389"/>
    </source>
</evidence>
<evidence type="ECO:0000256" key="12">
    <source>
        <dbReference type="ARBA" id="ARBA00023172"/>
    </source>
</evidence>
<dbReference type="KEGG" id="emx:FKV68_14970"/>
<dbReference type="GO" id="GO:0005524">
    <property type="term" value="F:ATP binding"/>
    <property type="evidence" value="ECO:0007669"/>
    <property type="project" value="UniProtKB-KW"/>
</dbReference>
<keyword evidence="10" id="KW-0067">ATP-binding</keyword>
<dbReference type="InterPro" id="IPR006293">
    <property type="entry name" value="DNA_helicase_ATP-dep_RecQ_bac"/>
</dbReference>
<keyword evidence="14" id="KW-0413">Isomerase</keyword>
<feature type="region of interest" description="Disordered" evidence="17">
    <location>
        <begin position="1"/>
        <end position="25"/>
    </location>
</feature>
<dbReference type="GO" id="GO:0009432">
    <property type="term" value="P:SOS response"/>
    <property type="evidence" value="ECO:0007669"/>
    <property type="project" value="UniProtKB-UniRule"/>
</dbReference>
<evidence type="ECO:0000256" key="5">
    <source>
        <dbReference type="ARBA" id="ARBA00022741"/>
    </source>
</evidence>
<dbReference type="InterPro" id="IPR018982">
    <property type="entry name" value="RQC_domain"/>
</dbReference>
<dbReference type="Pfam" id="PF00270">
    <property type="entry name" value="DEAD"/>
    <property type="match status" value="1"/>
</dbReference>
<dbReference type="InterPro" id="IPR044876">
    <property type="entry name" value="HRDC_dom_sf"/>
</dbReference>
<comment type="cofactor">
    <cofactor evidence="1">
        <name>Mg(2+)</name>
        <dbReference type="ChEBI" id="CHEBI:18420"/>
    </cofactor>
</comment>
<dbReference type="InterPro" id="IPR010997">
    <property type="entry name" value="HRDC-like_sf"/>
</dbReference>
<evidence type="ECO:0000256" key="6">
    <source>
        <dbReference type="ARBA" id="ARBA00022763"/>
    </source>
</evidence>
<keyword evidence="12" id="KW-0233">DNA recombination</keyword>
<dbReference type="GO" id="GO:0006260">
    <property type="term" value="P:DNA replication"/>
    <property type="evidence" value="ECO:0007669"/>
    <property type="project" value="InterPro"/>
</dbReference>
<keyword evidence="11" id="KW-0238">DNA-binding</keyword>
<dbReference type="Pfam" id="PF16124">
    <property type="entry name" value="RecQ_Zn_bind"/>
    <property type="match status" value="1"/>
</dbReference>
<evidence type="ECO:0000256" key="2">
    <source>
        <dbReference type="ARBA" id="ARBA00001947"/>
    </source>
</evidence>
<keyword evidence="13" id="KW-0234">DNA repair</keyword>
<dbReference type="SMART" id="SM00956">
    <property type="entry name" value="RQC"/>
    <property type="match status" value="1"/>
</dbReference>
<evidence type="ECO:0000259" key="18">
    <source>
        <dbReference type="PROSITE" id="PS50967"/>
    </source>
</evidence>
<dbReference type="GO" id="GO:0009378">
    <property type="term" value="F:four-way junction helicase activity"/>
    <property type="evidence" value="ECO:0007669"/>
    <property type="project" value="TreeGrafter"/>
</dbReference>
<evidence type="ECO:0000256" key="10">
    <source>
        <dbReference type="ARBA" id="ARBA00022840"/>
    </source>
</evidence>
<dbReference type="InterPro" id="IPR011545">
    <property type="entry name" value="DEAD/DEAH_box_helicase_dom"/>
</dbReference>
<feature type="domain" description="Helicase ATP-binding" evidence="19">
    <location>
        <begin position="61"/>
        <end position="229"/>
    </location>
</feature>
<dbReference type="EMBL" id="CP041238">
    <property type="protein sequence ID" value="QLL62646.1"/>
    <property type="molecule type" value="Genomic_DNA"/>
</dbReference>
<sequence>MICIPPAETHTRPPDESDSMPHNDNVSAARLFGAQGASDPLDVLKRVYGYSAFRGQQLDVVEHVVAGGDAVVLFPTGAGKSLCFQIPALCRNGVGIVVSPLIALMRDQVEALKQLGIRAAALNSSLTRDEAITVRRALSAGALDLLYVTPERAVTDGFAEMIGDMDIALFAIDEAHCVSQWGHDFRPEYRGLDCLRSRFPGVPRIALTATADPHTRDDIIERLALSGAKVFTTSFDRPNIAYEIVERDQPRQQLLRFLSRFKGSSGIVYCLSRAKVEDTAEWLNVQGVRALPYHAGMDRVLRDAHQDAFLKEEDLCLVATVAFGMGIDKPDVRYVAHLDLPGSVEAYYQETGRAGRDGLPSEVWMAYGMADVIQRRRMIDEGGAAEEIKRVERAKLNALLGICETAGCRRQAILAHFGEAHPGRCGHCDTCLKPVETWDGTEAAIKALAAVYRTGERFGAGHLVDVLVGTINEKTERFGHVDMPVFGAGKDLPARTWQSIFRQLLAAGLVRTDHSAFGALQLEPEARAVFKRERQVFFRKDRPTSGKAARTAKGGAQRERADLAGSDLELFERLRAERFSIAKELNVPPYVVFPDTTLIALAKQRPRDFDDLLDIPGIGESKRERYGEAFLAVIDGYLDG</sequence>
<dbReference type="GO" id="GO:0005737">
    <property type="term" value="C:cytoplasm"/>
    <property type="evidence" value="ECO:0007669"/>
    <property type="project" value="TreeGrafter"/>
</dbReference>
<dbReference type="NCBIfam" id="TIGR00614">
    <property type="entry name" value="recQ_fam"/>
    <property type="match status" value="1"/>
</dbReference>
<dbReference type="AlphaFoldDB" id="A0A859QQ87"/>
<evidence type="ECO:0000256" key="3">
    <source>
        <dbReference type="ARBA" id="ARBA00005446"/>
    </source>
</evidence>
<dbReference type="GO" id="GO:0006281">
    <property type="term" value="P:DNA repair"/>
    <property type="evidence" value="ECO:0007669"/>
    <property type="project" value="UniProtKB-KW"/>
</dbReference>
<reference evidence="21 22" key="1">
    <citation type="submission" date="2019-06" db="EMBL/GenBank/DDBJ databases">
        <title>Complete genome sequence of Ensifer mexicanus ITTG R7 isolated from nodules of Acacia angustissima (Mill.) Kuntze.</title>
        <authorList>
            <person name="Rincon-Rosales R."/>
            <person name="Rogel M.A."/>
            <person name="Guerrero G."/>
            <person name="Rincon-Molina C.I."/>
            <person name="Lopez-Lopez A."/>
            <person name="Martinez-Romero E."/>
        </authorList>
    </citation>
    <scope>NUCLEOTIDE SEQUENCE [LARGE SCALE GENOMIC DNA]</scope>
    <source>
        <strain evidence="21 22">ITTG R7</strain>
    </source>
</reference>
<keyword evidence="22" id="KW-1185">Reference proteome</keyword>
<gene>
    <name evidence="21" type="primary">recQ</name>
    <name evidence="21" type="ORF">FKV68_14970</name>
</gene>
<evidence type="ECO:0000256" key="1">
    <source>
        <dbReference type="ARBA" id="ARBA00001946"/>
    </source>
</evidence>
<dbReference type="Proteomes" id="UP000510721">
    <property type="component" value="Chromosome"/>
</dbReference>
<dbReference type="PANTHER" id="PTHR13710">
    <property type="entry name" value="DNA HELICASE RECQ FAMILY MEMBER"/>
    <property type="match status" value="1"/>
</dbReference>
<dbReference type="SUPFAM" id="SSF47819">
    <property type="entry name" value="HRDC-like"/>
    <property type="match status" value="1"/>
</dbReference>
<organism evidence="21 22">
    <name type="scientific">Sinorhizobium mexicanum</name>
    <dbReference type="NCBI Taxonomy" id="375549"/>
    <lineage>
        <taxon>Bacteria</taxon>
        <taxon>Pseudomonadati</taxon>
        <taxon>Pseudomonadota</taxon>
        <taxon>Alphaproteobacteria</taxon>
        <taxon>Hyphomicrobiales</taxon>
        <taxon>Rhizobiaceae</taxon>
        <taxon>Sinorhizobium/Ensifer group</taxon>
        <taxon>Sinorhizobium</taxon>
    </lineage>
</organism>
<dbReference type="Pfam" id="PF00271">
    <property type="entry name" value="Helicase_C"/>
    <property type="match status" value="1"/>
</dbReference>
<evidence type="ECO:0000256" key="9">
    <source>
        <dbReference type="ARBA" id="ARBA00022833"/>
    </source>
</evidence>
<keyword evidence="5" id="KW-0547">Nucleotide-binding</keyword>
<keyword evidence="6" id="KW-0227">DNA damage</keyword>
<dbReference type="InterPro" id="IPR027417">
    <property type="entry name" value="P-loop_NTPase"/>
</dbReference>
<dbReference type="PROSITE" id="PS51194">
    <property type="entry name" value="HELICASE_CTER"/>
    <property type="match status" value="1"/>
</dbReference>
<feature type="domain" description="Helicase C-terminal" evidence="20">
    <location>
        <begin position="253"/>
        <end position="399"/>
    </location>
</feature>
<dbReference type="FunFam" id="3.40.50.300:FF:001389">
    <property type="entry name" value="ATP-dependent DNA helicase RecQ"/>
    <property type="match status" value="1"/>
</dbReference>
<evidence type="ECO:0000313" key="21">
    <source>
        <dbReference type="EMBL" id="QLL62646.1"/>
    </source>
</evidence>
<feature type="domain" description="HRDC" evidence="18">
    <location>
        <begin position="564"/>
        <end position="640"/>
    </location>
</feature>
<evidence type="ECO:0000256" key="8">
    <source>
        <dbReference type="ARBA" id="ARBA00022806"/>
    </source>
</evidence>
<dbReference type="GO" id="GO:0046872">
    <property type="term" value="F:metal ion binding"/>
    <property type="evidence" value="ECO:0007669"/>
    <property type="project" value="UniProtKB-KW"/>
</dbReference>
<dbReference type="GO" id="GO:0006310">
    <property type="term" value="P:DNA recombination"/>
    <property type="evidence" value="ECO:0007669"/>
    <property type="project" value="UniProtKB-UniRule"/>
</dbReference>
<dbReference type="PANTHER" id="PTHR13710:SF105">
    <property type="entry name" value="ATP-DEPENDENT DNA HELICASE Q1"/>
    <property type="match status" value="1"/>
</dbReference>
<dbReference type="GO" id="GO:0030894">
    <property type="term" value="C:replisome"/>
    <property type="evidence" value="ECO:0007669"/>
    <property type="project" value="TreeGrafter"/>
</dbReference>
<dbReference type="InterPro" id="IPR032284">
    <property type="entry name" value="RecQ_Zn-bd"/>
</dbReference>
<dbReference type="SMART" id="SM00487">
    <property type="entry name" value="DEXDc"/>
    <property type="match status" value="1"/>
</dbReference>
<evidence type="ECO:0000256" key="17">
    <source>
        <dbReference type="SAM" id="MobiDB-lite"/>
    </source>
</evidence>
<keyword evidence="8 21" id="KW-0347">Helicase</keyword>
<feature type="compositionally biased region" description="Basic and acidic residues" evidence="17">
    <location>
        <begin position="9"/>
        <end position="21"/>
    </location>
</feature>
<dbReference type="SMART" id="SM00490">
    <property type="entry name" value="HELICc"/>
    <property type="match status" value="1"/>
</dbReference>
<keyword evidence="9" id="KW-0862">Zinc</keyword>
<evidence type="ECO:0000256" key="11">
    <source>
        <dbReference type="ARBA" id="ARBA00023125"/>
    </source>
</evidence>
<evidence type="ECO:0000259" key="19">
    <source>
        <dbReference type="PROSITE" id="PS51192"/>
    </source>
</evidence>
<name>A0A859QQ87_9HYPH</name>
<dbReference type="Gene3D" id="1.10.150.80">
    <property type="entry name" value="HRDC domain"/>
    <property type="match status" value="1"/>
</dbReference>
<dbReference type="Gene3D" id="1.10.10.10">
    <property type="entry name" value="Winged helix-like DNA-binding domain superfamily/Winged helix DNA-binding domain"/>
    <property type="match status" value="1"/>
</dbReference>
<dbReference type="GO" id="GO:0003677">
    <property type="term" value="F:DNA binding"/>
    <property type="evidence" value="ECO:0007669"/>
    <property type="project" value="UniProtKB-KW"/>
</dbReference>
<accession>A0A859QQ87</accession>
<dbReference type="GO" id="GO:0043590">
    <property type="term" value="C:bacterial nucleoid"/>
    <property type="evidence" value="ECO:0007669"/>
    <property type="project" value="TreeGrafter"/>
</dbReference>
<proteinExistence type="inferred from homology"/>
<dbReference type="SUPFAM" id="SSF52540">
    <property type="entry name" value="P-loop containing nucleoside triphosphate hydrolases"/>
    <property type="match status" value="2"/>
</dbReference>
<evidence type="ECO:0000313" key="22">
    <source>
        <dbReference type="Proteomes" id="UP000510721"/>
    </source>
</evidence>
<dbReference type="NCBIfam" id="TIGR01389">
    <property type="entry name" value="recQ"/>
    <property type="match status" value="1"/>
</dbReference>
<keyword evidence="7 21" id="KW-0378">Hydrolase</keyword>
<dbReference type="InterPro" id="IPR002121">
    <property type="entry name" value="HRDC_dom"/>
</dbReference>
<dbReference type="InterPro" id="IPR004589">
    <property type="entry name" value="DNA_helicase_ATP-dep_RecQ"/>
</dbReference>
<dbReference type="SMART" id="SM00341">
    <property type="entry name" value="HRDC"/>
    <property type="match status" value="1"/>
</dbReference>
<dbReference type="InterPro" id="IPR036388">
    <property type="entry name" value="WH-like_DNA-bd_sf"/>
</dbReference>
<dbReference type="InterPro" id="IPR014001">
    <property type="entry name" value="Helicase_ATP-bd"/>
</dbReference>
<comment type="catalytic activity">
    <reaction evidence="15">
        <text>Couples ATP hydrolysis with the unwinding of duplex DNA by translocating in the 3'-5' direction.</text>
        <dbReference type="EC" id="5.6.2.4"/>
    </reaction>
</comment>
<dbReference type="GO" id="GO:0043138">
    <property type="term" value="F:3'-5' DNA helicase activity"/>
    <property type="evidence" value="ECO:0007669"/>
    <property type="project" value="UniProtKB-EC"/>
</dbReference>
<dbReference type="GO" id="GO:0016787">
    <property type="term" value="F:hydrolase activity"/>
    <property type="evidence" value="ECO:0007669"/>
    <property type="project" value="UniProtKB-KW"/>
</dbReference>
<dbReference type="FunFam" id="3.40.50.300:FF:000156">
    <property type="entry name" value="ATP-dependent DNA helicase recQ"/>
    <property type="match status" value="1"/>
</dbReference>
<dbReference type="Pfam" id="PF09382">
    <property type="entry name" value="RQC"/>
    <property type="match status" value="1"/>
</dbReference>
<dbReference type="Gene3D" id="3.40.50.300">
    <property type="entry name" value="P-loop containing nucleotide triphosphate hydrolases"/>
    <property type="match status" value="2"/>
</dbReference>
<dbReference type="EC" id="5.6.2.4" evidence="16"/>
<evidence type="ECO:0000256" key="4">
    <source>
        <dbReference type="ARBA" id="ARBA00022723"/>
    </source>
</evidence>
<comment type="similarity">
    <text evidence="3">Belongs to the helicase family. RecQ subfamily.</text>
</comment>
<comment type="cofactor">
    <cofactor evidence="2">
        <name>Zn(2+)</name>
        <dbReference type="ChEBI" id="CHEBI:29105"/>
    </cofactor>
</comment>
<dbReference type="Pfam" id="PF00570">
    <property type="entry name" value="HRDC"/>
    <property type="match status" value="1"/>
</dbReference>
<dbReference type="PROSITE" id="PS51192">
    <property type="entry name" value="HELICASE_ATP_BIND_1"/>
    <property type="match status" value="1"/>
</dbReference>
<dbReference type="CDD" id="cd17920">
    <property type="entry name" value="DEXHc_RecQ"/>
    <property type="match status" value="1"/>
</dbReference>
<evidence type="ECO:0000256" key="13">
    <source>
        <dbReference type="ARBA" id="ARBA00023204"/>
    </source>
</evidence>
<protein>
    <recommendedName>
        <fullName evidence="16">DNA helicase RecQ</fullName>
        <ecNumber evidence="16">5.6.2.4</ecNumber>
    </recommendedName>
</protein>
<dbReference type="PROSITE" id="PS50967">
    <property type="entry name" value="HRDC"/>
    <property type="match status" value="1"/>
</dbReference>
<dbReference type="CDD" id="cd18794">
    <property type="entry name" value="SF2_C_RecQ"/>
    <property type="match status" value="1"/>
</dbReference>
<evidence type="ECO:0000256" key="14">
    <source>
        <dbReference type="ARBA" id="ARBA00023235"/>
    </source>
</evidence>
<evidence type="ECO:0000256" key="7">
    <source>
        <dbReference type="ARBA" id="ARBA00022801"/>
    </source>
</evidence>
<evidence type="ECO:0000256" key="15">
    <source>
        <dbReference type="ARBA" id="ARBA00034617"/>
    </source>
</evidence>
<dbReference type="InterPro" id="IPR001650">
    <property type="entry name" value="Helicase_C-like"/>
</dbReference>
<evidence type="ECO:0000259" key="20">
    <source>
        <dbReference type="PROSITE" id="PS51194"/>
    </source>
</evidence>